<evidence type="ECO:0000256" key="8">
    <source>
        <dbReference type="ARBA" id="ARBA00022840"/>
    </source>
</evidence>
<evidence type="ECO:0000259" key="16">
    <source>
        <dbReference type="PROSITE" id="PS50125"/>
    </source>
</evidence>
<evidence type="ECO:0000256" key="7">
    <source>
        <dbReference type="ARBA" id="ARBA00022741"/>
    </source>
</evidence>
<evidence type="ECO:0000256" key="14">
    <source>
        <dbReference type="RuleBase" id="RU000405"/>
    </source>
</evidence>
<dbReference type="InterPro" id="IPR029787">
    <property type="entry name" value="Nucleotide_cyclase"/>
</dbReference>
<comment type="similarity">
    <text evidence="14">Belongs to the adenylyl cyclase class-4/guanylyl cyclase family.</text>
</comment>
<sequence length="499" mass="56469">MAGNASDIEVHFNPNADETPVEVTLRRRSSENSRSKTRTLCPKLFERASGSWWNPKFDSSIIEEQFQYNSFSQIRRRFRYALCYILAACVVWLIYLPVQTTYTVSRQGDELCFEDGSRATWIMFELAVACLLVLCIILLVFTVSHHYKSHFQKISGVLCLSLCGLTLLTFASHSSSSNSYPMSSVATFAVCIETILMMYTMFPMPYLYTVIPMLMFSVAYELLYFLYVDPANANRSITGEVFTKLCLHICVHLMGTHVFFMSQVRSRNTFMKIGQAVSARHQHQSEKQLKETTIHSLMPDSIAQKLLDEKGERNDGIFRPFYMDLMEDVSILFADIAGFTRMSANKSADTLVGLLNNLFGRFDILCLDHNCEKICTLGDCYYCVSGCPEPRPDHAECCVDMGLSMIEAIKDFCQDTGEKVNMRVGVHTGKVLCGIIGKSRYKFDVWSNDVTMANKMEASGIPGKVHVSAVTAEFLGDKYIMEESRQDRQTVFLGKLSIL</sequence>
<evidence type="ECO:0000256" key="2">
    <source>
        <dbReference type="ARBA" id="ARBA00001946"/>
    </source>
</evidence>
<feature type="transmembrane region" description="Helical" evidence="15">
    <location>
        <begin position="154"/>
        <end position="173"/>
    </location>
</feature>
<evidence type="ECO:0000256" key="6">
    <source>
        <dbReference type="ARBA" id="ARBA00022723"/>
    </source>
</evidence>
<dbReference type="RefSeq" id="XP_038056726.1">
    <property type="nucleotide sequence ID" value="XM_038200798.1"/>
</dbReference>
<dbReference type="OrthoDB" id="10035433at2759"/>
<keyword evidence="9" id="KW-0460">Magnesium</keyword>
<keyword evidence="12 15" id="KW-0472">Membrane</keyword>
<dbReference type="GO" id="GO:0005886">
    <property type="term" value="C:plasma membrane"/>
    <property type="evidence" value="ECO:0007669"/>
    <property type="project" value="TreeGrafter"/>
</dbReference>
<feature type="transmembrane region" description="Helical" evidence="15">
    <location>
        <begin position="206"/>
        <end position="227"/>
    </location>
</feature>
<dbReference type="PROSITE" id="PS50125">
    <property type="entry name" value="GUANYLATE_CYCLASE_2"/>
    <property type="match status" value="1"/>
</dbReference>
<keyword evidence="8" id="KW-0067">ATP-binding</keyword>
<dbReference type="SUPFAM" id="SSF55073">
    <property type="entry name" value="Nucleotide cyclase"/>
    <property type="match status" value="1"/>
</dbReference>
<organism evidence="17 18">
    <name type="scientific">Patiria miniata</name>
    <name type="common">Bat star</name>
    <name type="synonym">Asterina miniata</name>
    <dbReference type="NCBI Taxonomy" id="46514"/>
    <lineage>
        <taxon>Eukaryota</taxon>
        <taxon>Metazoa</taxon>
        <taxon>Echinodermata</taxon>
        <taxon>Eleutherozoa</taxon>
        <taxon>Asterozoa</taxon>
        <taxon>Asteroidea</taxon>
        <taxon>Valvatacea</taxon>
        <taxon>Valvatida</taxon>
        <taxon>Asterinidae</taxon>
        <taxon>Patiria</taxon>
    </lineage>
</organism>
<keyword evidence="18" id="KW-1185">Reference proteome</keyword>
<dbReference type="OMA" id="VCIETIL"/>
<dbReference type="GO" id="GO:0006171">
    <property type="term" value="P:cAMP biosynthetic process"/>
    <property type="evidence" value="ECO:0007669"/>
    <property type="project" value="UniProtKB-KW"/>
</dbReference>
<dbReference type="PANTHER" id="PTHR45627">
    <property type="entry name" value="ADENYLATE CYCLASE TYPE 1"/>
    <property type="match status" value="1"/>
</dbReference>
<evidence type="ECO:0000256" key="4">
    <source>
        <dbReference type="ARBA" id="ARBA00012201"/>
    </source>
</evidence>
<dbReference type="FunFam" id="3.30.70.1230:FF:000014">
    <property type="entry name" value="adenylate cyclase type 9"/>
    <property type="match status" value="1"/>
</dbReference>
<dbReference type="InterPro" id="IPR018297">
    <property type="entry name" value="A/G_cyclase_CS"/>
</dbReference>
<dbReference type="EC" id="4.6.1.1" evidence="4"/>
<comment type="subcellular location">
    <subcellularLocation>
        <location evidence="3">Membrane</location>
        <topology evidence="3">Multi-pass membrane protein</topology>
    </subcellularLocation>
</comment>
<dbReference type="GO" id="GO:0004016">
    <property type="term" value="F:adenylate cyclase activity"/>
    <property type="evidence" value="ECO:0007669"/>
    <property type="project" value="UniProtKB-EC"/>
</dbReference>
<dbReference type="GO" id="GO:0007189">
    <property type="term" value="P:adenylate cyclase-activating G protein-coupled receptor signaling pathway"/>
    <property type="evidence" value="ECO:0007669"/>
    <property type="project" value="TreeGrafter"/>
</dbReference>
<keyword evidence="6" id="KW-0479">Metal-binding</keyword>
<dbReference type="InterPro" id="IPR001054">
    <property type="entry name" value="A/G_cyclase"/>
</dbReference>
<evidence type="ECO:0000256" key="13">
    <source>
        <dbReference type="ARBA" id="ARBA00023239"/>
    </source>
</evidence>
<dbReference type="GO" id="GO:0046872">
    <property type="term" value="F:metal ion binding"/>
    <property type="evidence" value="ECO:0007669"/>
    <property type="project" value="UniProtKB-KW"/>
</dbReference>
<comment type="cofactor">
    <cofactor evidence="2">
        <name>Mg(2+)</name>
        <dbReference type="ChEBI" id="CHEBI:18420"/>
    </cofactor>
</comment>
<evidence type="ECO:0000256" key="15">
    <source>
        <dbReference type="SAM" id="Phobius"/>
    </source>
</evidence>
<protein>
    <recommendedName>
        <fullName evidence="4">adenylate cyclase</fullName>
        <ecNumber evidence="4">4.6.1.1</ecNumber>
    </recommendedName>
</protein>
<evidence type="ECO:0000313" key="17">
    <source>
        <dbReference type="EnsemblMetazoa" id="XP_038056726.1"/>
    </source>
</evidence>
<feature type="transmembrane region" description="Helical" evidence="15">
    <location>
        <begin position="118"/>
        <end position="142"/>
    </location>
</feature>
<keyword evidence="5 15" id="KW-0812">Transmembrane</keyword>
<keyword evidence="11" id="KW-0115">cAMP biosynthesis</keyword>
<dbReference type="Pfam" id="PF00211">
    <property type="entry name" value="Guanylate_cyc"/>
    <property type="match status" value="1"/>
</dbReference>
<dbReference type="SMART" id="SM00044">
    <property type="entry name" value="CYCc"/>
    <property type="match status" value="1"/>
</dbReference>
<evidence type="ECO:0000256" key="12">
    <source>
        <dbReference type="ARBA" id="ARBA00023136"/>
    </source>
</evidence>
<feature type="transmembrane region" description="Helical" evidence="15">
    <location>
        <begin position="242"/>
        <end position="262"/>
    </location>
</feature>
<name>A0A914A074_PATMI</name>
<keyword evidence="10 15" id="KW-1133">Transmembrane helix</keyword>
<accession>A0A914A074</accession>
<keyword evidence="7" id="KW-0547">Nucleotide-binding</keyword>
<evidence type="ECO:0000256" key="11">
    <source>
        <dbReference type="ARBA" id="ARBA00022998"/>
    </source>
</evidence>
<dbReference type="AlphaFoldDB" id="A0A914A074"/>
<keyword evidence="13 14" id="KW-0456">Lyase</keyword>
<feature type="domain" description="Guanylate cyclase" evidence="16">
    <location>
        <begin position="330"/>
        <end position="457"/>
    </location>
</feature>
<dbReference type="Proteomes" id="UP000887568">
    <property type="component" value="Unplaced"/>
</dbReference>
<dbReference type="GO" id="GO:0005524">
    <property type="term" value="F:ATP binding"/>
    <property type="evidence" value="ECO:0007669"/>
    <property type="project" value="UniProtKB-KW"/>
</dbReference>
<dbReference type="Gene3D" id="3.30.70.1230">
    <property type="entry name" value="Nucleotide cyclase"/>
    <property type="match status" value="1"/>
</dbReference>
<dbReference type="EnsemblMetazoa" id="XM_038200798.1">
    <property type="protein sequence ID" value="XP_038056726.1"/>
    <property type="gene ID" value="LOC119728525"/>
</dbReference>
<evidence type="ECO:0000313" key="18">
    <source>
        <dbReference type="Proteomes" id="UP000887568"/>
    </source>
</evidence>
<dbReference type="CDD" id="cd07302">
    <property type="entry name" value="CHD"/>
    <property type="match status" value="1"/>
</dbReference>
<comment type="catalytic activity">
    <reaction evidence="1">
        <text>ATP = 3',5'-cyclic AMP + diphosphate</text>
        <dbReference type="Rhea" id="RHEA:15389"/>
        <dbReference type="ChEBI" id="CHEBI:30616"/>
        <dbReference type="ChEBI" id="CHEBI:33019"/>
        <dbReference type="ChEBI" id="CHEBI:58165"/>
        <dbReference type="EC" id="4.6.1.1"/>
    </reaction>
</comment>
<evidence type="ECO:0000256" key="9">
    <source>
        <dbReference type="ARBA" id="ARBA00022842"/>
    </source>
</evidence>
<evidence type="ECO:0000256" key="1">
    <source>
        <dbReference type="ARBA" id="ARBA00001593"/>
    </source>
</evidence>
<feature type="transmembrane region" description="Helical" evidence="15">
    <location>
        <begin position="78"/>
        <end position="98"/>
    </location>
</feature>
<dbReference type="PANTHER" id="PTHR45627:SF8">
    <property type="entry name" value="ADENYLATE CYCLASE TYPE 9"/>
    <property type="match status" value="1"/>
</dbReference>
<dbReference type="PROSITE" id="PS00452">
    <property type="entry name" value="GUANYLATE_CYCLASE_1"/>
    <property type="match status" value="1"/>
</dbReference>
<evidence type="ECO:0000256" key="5">
    <source>
        <dbReference type="ARBA" id="ARBA00022692"/>
    </source>
</evidence>
<evidence type="ECO:0000256" key="10">
    <source>
        <dbReference type="ARBA" id="ARBA00022989"/>
    </source>
</evidence>
<reference evidence="17" key="1">
    <citation type="submission" date="2022-11" db="UniProtKB">
        <authorList>
            <consortium name="EnsemblMetazoa"/>
        </authorList>
    </citation>
    <scope>IDENTIFICATION</scope>
</reference>
<dbReference type="GeneID" id="119728525"/>
<dbReference type="GO" id="GO:0035556">
    <property type="term" value="P:intracellular signal transduction"/>
    <property type="evidence" value="ECO:0007669"/>
    <property type="project" value="InterPro"/>
</dbReference>
<evidence type="ECO:0000256" key="3">
    <source>
        <dbReference type="ARBA" id="ARBA00004141"/>
    </source>
</evidence>
<proteinExistence type="inferred from homology"/>